<name>A0A3N2Q1X4_SODAK</name>
<evidence type="ECO:0000256" key="2">
    <source>
        <dbReference type="SAM" id="MobiDB-lite"/>
    </source>
</evidence>
<feature type="region of interest" description="Disordered" evidence="2">
    <location>
        <begin position="1773"/>
        <end position="1861"/>
    </location>
</feature>
<feature type="domain" description="Sister chromatid cohesion C-terminal" evidence="3">
    <location>
        <begin position="1424"/>
        <end position="1612"/>
    </location>
</feature>
<dbReference type="GO" id="GO:0140588">
    <property type="term" value="P:chromatin looping"/>
    <property type="evidence" value="ECO:0007669"/>
    <property type="project" value="InterPro"/>
</dbReference>
<protein>
    <recommendedName>
        <fullName evidence="1">Sister chromatid cohesion protein</fullName>
    </recommendedName>
</protein>
<feature type="compositionally biased region" description="Pro residues" evidence="2">
    <location>
        <begin position="1643"/>
        <end position="1661"/>
    </location>
</feature>
<feature type="region of interest" description="Disordered" evidence="2">
    <location>
        <begin position="276"/>
        <end position="311"/>
    </location>
</feature>
<reference evidence="4 5" key="1">
    <citation type="journal article" date="2018" name="Mol. Ecol.">
        <title>The obligate alkalophilic soda-lake fungus Sodiomyces alkalinus has shifted to a protein diet.</title>
        <authorList>
            <person name="Grum-Grzhimaylo A.A."/>
            <person name="Falkoski D.L."/>
            <person name="van den Heuvel J."/>
            <person name="Valero-Jimenez C.A."/>
            <person name="Min B."/>
            <person name="Choi I.G."/>
            <person name="Lipzen A."/>
            <person name="Daum C.G."/>
            <person name="Aanen D.K."/>
            <person name="Tsang A."/>
            <person name="Henrissat B."/>
            <person name="Bilanenko E.N."/>
            <person name="de Vries R.P."/>
            <person name="van Kan J.A.L."/>
            <person name="Grigoriev I.V."/>
            <person name="Debets A.J.M."/>
        </authorList>
    </citation>
    <scope>NUCLEOTIDE SEQUENCE [LARGE SCALE GENOMIC DNA]</scope>
    <source>
        <strain evidence="4 5">F11</strain>
    </source>
</reference>
<dbReference type="RefSeq" id="XP_028468567.1">
    <property type="nucleotide sequence ID" value="XM_028607858.1"/>
</dbReference>
<keyword evidence="1" id="KW-0539">Nucleus</keyword>
<accession>A0A3N2Q1X4</accession>
<feature type="compositionally biased region" description="Polar residues" evidence="2">
    <location>
        <begin position="12"/>
        <end position="23"/>
    </location>
</feature>
<dbReference type="GO" id="GO:0034087">
    <property type="term" value="P:establishment of mitotic sister chromatid cohesion"/>
    <property type="evidence" value="ECO:0007669"/>
    <property type="project" value="TreeGrafter"/>
</dbReference>
<proteinExistence type="inferred from homology"/>
<keyword evidence="5" id="KW-1185">Reference proteome</keyword>
<feature type="region of interest" description="Disordered" evidence="2">
    <location>
        <begin position="165"/>
        <end position="205"/>
    </location>
</feature>
<feature type="compositionally biased region" description="Acidic residues" evidence="2">
    <location>
        <begin position="1775"/>
        <end position="1784"/>
    </location>
</feature>
<dbReference type="GO" id="GO:0061775">
    <property type="term" value="F:cohesin loader activity"/>
    <property type="evidence" value="ECO:0007669"/>
    <property type="project" value="InterPro"/>
</dbReference>
<dbReference type="InterPro" id="IPR024986">
    <property type="entry name" value="Nipped-B_C"/>
</dbReference>
<dbReference type="Gene3D" id="1.25.10.10">
    <property type="entry name" value="Leucine-rich Repeat Variant"/>
    <property type="match status" value="1"/>
</dbReference>
<dbReference type="Proteomes" id="UP000272025">
    <property type="component" value="Unassembled WGS sequence"/>
</dbReference>
<dbReference type="Pfam" id="PF12830">
    <property type="entry name" value="Nipped-B_C"/>
    <property type="match status" value="1"/>
</dbReference>
<dbReference type="GO" id="GO:0010468">
    <property type="term" value="P:regulation of gene expression"/>
    <property type="evidence" value="ECO:0007669"/>
    <property type="project" value="InterPro"/>
</dbReference>
<feature type="compositionally biased region" description="Acidic residues" evidence="2">
    <location>
        <begin position="1844"/>
        <end position="1861"/>
    </location>
</feature>
<dbReference type="Pfam" id="PF20168">
    <property type="entry name" value="PDS5"/>
    <property type="match status" value="1"/>
</dbReference>
<feature type="region of interest" description="Disordered" evidence="2">
    <location>
        <begin position="1"/>
        <end position="36"/>
    </location>
</feature>
<dbReference type="PANTHER" id="PTHR21704:SF18">
    <property type="entry name" value="NIPPED-B-LIKE PROTEIN"/>
    <property type="match status" value="1"/>
</dbReference>
<evidence type="ECO:0000313" key="5">
    <source>
        <dbReference type="Proteomes" id="UP000272025"/>
    </source>
</evidence>
<feature type="compositionally biased region" description="Basic and acidic residues" evidence="2">
    <location>
        <begin position="294"/>
        <end position="304"/>
    </location>
</feature>
<feature type="region of interest" description="Disordered" evidence="2">
    <location>
        <begin position="1636"/>
        <end position="1666"/>
    </location>
</feature>
<evidence type="ECO:0000313" key="4">
    <source>
        <dbReference type="EMBL" id="ROT40761.1"/>
    </source>
</evidence>
<feature type="compositionally biased region" description="Basic and acidic residues" evidence="2">
    <location>
        <begin position="628"/>
        <end position="639"/>
    </location>
</feature>
<dbReference type="CDD" id="cd23958">
    <property type="entry name" value="SCC2"/>
    <property type="match status" value="1"/>
</dbReference>
<keyword evidence="1" id="KW-0131">Cell cycle</keyword>
<dbReference type="EMBL" id="ML119052">
    <property type="protein sequence ID" value="ROT40761.1"/>
    <property type="molecule type" value="Genomic_DNA"/>
</dbReference>
<dbReference type="GO" id="GO:0090694">
    <property type="term" value="C:Scc2-Scc4 cohesin loading complex"/>
    <property type="evidence" value="ECO:0007669"/>
    <property type="project" value="TreeGrafter"/>
</dbReference>
<dbReference type="STRING" id="1314773.A0A3N2Q1X4"/>
<evidence type="ECO:0000259" key="3">
    <source>
        <dbReference type="Pfam" id="PF12830"/>
    </source>
</evidence>
<feature type="compositionally biased region" description="Polar residues" evidence="2">
    <location>
        <begin position="166"/>
        <end position="204"/>
    </location>
</feature>
<dbReference type="GO" id="GO:1990414">
    <property type="term" value="P:replication-born double-strand break repair via sister chromatid exchange"/>
    <property type="evidence" value="ECO:0007669"/>
    <property type="project" value="TreeGrafter"/>
</dbReference>
<dbReference type="InterPro" id="IPR033031">
    <property type="entry name" value="Scc2/Nipped-B"/>
</dbReference>
<feature type="compositionally biased region" description="Gly residues" evidence="2">
    <location>
        <begin position="1785"/>
        <end position="1796"/>
    </location>
</feature>
<evidence type="ECO:0000256" key="1">
    <source>
        <dbReference type="RuleBase" id="RU364107"/>
    </source>
</evidence>
<dbReference type="PANTHER" id="PTHR21704">
    <property type="entry name" value="NIPPED-B-LIKE PROTEIN DELANGIN SCC2-RELATED"/>
    <property type="match status" value="1"/>
</dbReference>
<dbReference type="InterPro" id="IPR011989">
    <property type="entry name" value="ARM-like"/>
</dbReference>
<feature type="compositionally biased region" description="Basic and acidic residues" evidence="2">
    <location>
        <begin position="1797"/>
        <end position="1807"/>
    </location>
</feature>
<dbReference type="FunFam" id="1.25.10.10:FF:000494">
    <property type="entry name" value="Sister chromatid cohesion protein"/>
    <property type="match status" value="1"/>
</dbReference>
<feature type="compositionally biased region" description="Basic residues" evidence="2">
    <location>
        <begin position="1820"/>
        <end position="1839"/>
    </location>
</feature>
<feature type="region of interest" description="Disordered" evidence="2">
    <location>
        <begin position="626"/>
        <end position="649"/>
    </location>
</feature>
<dbReference type="OrthoDB" id="418242at2759"/>
<dbReference type="InterPro" id="IPR016024">
    <property type="entry name" value="ARM-type_fold"/>
</dbReference>
<dbReference type="GeneID" id="39576336"/>
<organism evidence="4 5">
    <name type="scientific">Sodiomyces alkalinus (strain CBS 110278 / VKM F-3762 / F11)</name>
    <name type="common">Alkaliphilic filamentous fungus</name>
    <dbReference type="NCBI Taxonomy" id="1314773"/>
    <lineage>
        <taxon>Eukaryota</taxon>
        <taxon>Fungi</taxon>
        <taxon>Dikarya</taxon>
        <taxon>Ascomycota</taxon>
        <taxon>Pezizomycotina</taxon>
        <taxon>Sordariomycetes</taxon>
        <taxon>Hypocreomycetidae</taxon>
        <taxon>Glomerellales</taxon>
        <taxon>Plectosphaerellaceae</taxon>
        <taxon>Sodiomyces</taxon>
    </lineage>
</organism>
<sequence>MADAGGHHTPNYRPTNGSHGTTGQPQPQPQVQEMKPFTLQQALPYSPQTSVIPFTSDLIPDPTIGCGLPASNLTAVFADNNDFETLNKQALSQEPAANKQLRHAADHILQELRPKQRTFYKFKSITKPMLHSDGLQSKKESLFKGMSPLSRVILDKAPTFIKQAPADNTSSSQLNGLVPPQQQHPPSSTKLESPDRTSGPTITNADAHRLNFARIEVAIPSKSFDASAYVEIPDQPAPEPVVAPIAPDPAMHMPRSSSQPTIAIELPRPTINKEEYLDVPDEPDEPTNLSSRKVKQDNLQRQQRDALGASLDQRQRAEAALVSLSRITKEVFDAVGRVLGGEPGYDHVATLTTEGEIAVTAGHYQKLQSELQKVISLRSYSQVPLDVITRIQRLSDVGIKFARDLDFKLDDSWEESDVENWLKQLPDIETGLKAARTSLRTMCGGREEKELYSEESIQHSIDLFKSVMEGVVVPVVEMRGGGSTANLFKSLLPHKKAIASVLTNCQRLFALLLELIQNIQLSEIAFGSLEFTASSLIFVDNAYYERDSVVGVQRFDGIRLVAMDMLCQIFLMKPAQRQHIFNDLLTSLEKLPVGKQSARQFRLSEGGSIQPLSALIMRLVHASSGKVDGQKHHSALPREDDGDGPEKAATGPMFTIKSEEEAALQHDTAIQELEDAAKPLVGEAHHSASFVLNFIVRRALHSTKSGDTPYRNLLDLFVEDFTTCMDSPDWPAAELLLRQLTFSMMKIWEDGKSAAPAKNMALELLGVMAAAISKLRSHVRRVAESRDGSATDELGYFLSELAVAALEQKNRAEHLVSWAGPYRACLEYLEERCTDDPHLRGAMSLLVAEWAHQTYTGYHGLEEDEGRDREYGRLAYRLRMMIDDGRWLSNEYTFKTVPSNLAKLSYCIVLLRSLFCEHFGSMLNVLLSAMASDQATVRSKSLKSINQLLETDPAILDGDSVVVQLILNCSNDSSPQVRDSAIGLMGKCIQLRPGLEMRMLEKILDRFIDSGVGVRKRAMKLARDIYLRNQSKEARGAISNNLLHRVHDPDEGVRDLARQMMEEVWFAPFYHAEDTPAFKSSLTDHVALMIQTVKSGNVMAVLDKVLQAILSSPNKTQNGPFGVSVKLVGKMFELIDVLDSDDPSVPHGRDALHVLQIFAKADPKLFSFEEIRLLKPHLASFNNPDDLTVFKAVAVIYRQVLPQLSSKHTEFLKEVREQLQKSITKVTKHLLDDVVACLWIIAGLLDSRTPLARLGGSSLAGTVKLRKLPTNEKNVKTFARYAEIVGMVGKHCDLDSELEVFRGPTFANRKGTSVTKLMVDELAPWADPSQPQEARRAAIEAIGQICQAHPRNYTLPNVYTRFEQVFSEKIPVLESAILRSFKEFLLAEERRSEAASHPAANHSEEAGKRRNLTVMGGTNYDDVASGTTQRFLKEITRIALSSLDDHALLAVEVLGSINRQGLVHPKETGTALITLETCPVGRISEVAYMEHRSLHQKHETVIEREYAKAIQCAFNYQRDIVKDTRGATTHPTFQPKLHLLMEVLKISKSKNRQKFLGKLVNQVDFDPVKLDVTTQAMPPHMGFSRFVIENIAFFEYVTVGEVLATVNAMEKIVTSTGSNLAHVIESEIFNVRMDVDQPSETTQPPPPPPPPQALPQPPPPGQDEEMTDLLDRLDVDPQRLRQMTVGAIILLCLWEARTYLRRLYGLGANRREAKGKAASKDLSKSPVKVAGITGDKFWDEMASHMDGLASRESVMAQCRAFVEMMNVDKEFRVADEEEEEDDGGGEGPGALSGGEGGDGHQRDEGGRGRKRKAGGAVAGGRKKRARSASRPRPRGRPRKNPLPVEDDDAEGDMDSDDPDWV</sequence>
<gene>
    <name evidence="4" type="ORF">SODALDRAFT_272827</name>
</gene>
<comment type="similarity">
    <text evidence="1">Belongs to the SCC2/Nipped-B family.</text>
</comment>
<comment type="subcellular location">
    <subcellularLocation>
        <location evidence="1">Nucleus</location>
    </subcellularLocation>
</comment>
<dbReference type="SUPFAM" id="SSF48371">
    <property type="entry name" value="ARM repeat"/>
    <property type="match status" value="1"/>
</dbReference>
<keyword evidence="1" id="KW-0677">Repeat</keyword>
<dbReference type="GO" id="GO:0003682">
    <property type="term" value="F:chromatin binding"/>
    <property type="evidence" value="ECO:0007669"/>
    <property type="project" value="TreeGrafter"/>
</dbReference>
<dbReference type="GO" id="GO:0071169">
    <property type="term" value="P:establishment of protein localization to chromatin"/>
    <property type="evidence" value="ECO:0007669"/>
    <property type="project" value="TreeGrafter"/>
</dbReference>